<evidence type="ECO:0000256" key="6">
    <source>
        <dbReference type="SAM" id="Phobius"/>
    </source>
</evidence>
<evidence type="ECO:0000259" key="7">
    <source>
        <dbReference type="Pfam" id="PF00482"/>
    </source>
</evidence>
<sequence>MSPLIISLLVFGGVTGLVIAVAMLWGGDKEADVEDRLSALTTGKGGLGRGGKEKGKSDTELLAQTWDRGAGAFEQAIANHLNLERLFLQADVSFSVSQFLMACVGAALIGFFAPTTLGLPIKFAPICSAVFVFIPFAWLIMKRKRRMKRFAAQLPEALELISRALRAGHSLGAGMNLVGAEMSPPICQEFSRCFEEQNLGMPLEEALENLTERVPNLDLKFFATAVVLQRQTGGDLAEILDKIGRLIRERFKIWGQVQALTGEGRLSGIVLLALPPALFAAVYRMNPDYLMLLFTDDLGKKMLIGGIVMQLLGAVVIQKIVNIRI</sequence>
<evidence type="ECO:0000256" key="1">
    <source>
        <dbReference type="ARBA" id="ARBA00004651"/>
    </source>
</evidence>
<dbReference type="GO" id="GO:0005886">
    <property type="term" value="C:plasma membrane"/>
    <property type="evidence" value="ECO:0007669"/>
    <property type="project" value="UniProtKB-SubCell"/>
</dbReference>
<evidence type="ECO:0000256" key="4">
    <source>
        <dbReference type="ARBA" id="ARBA00022989"/>
    </source>
</evidence>
<feature type="transmembrane region" description="Helical" evidence="6">
    <location>
        <begin position="6"/>
        <end position="26"/>
    </location>
</feature>
<dbReference type="Proteomes" id="UP000316426">
    <property type="component" value="Chromosome"/>
</dbReference>
<name>A0A518K5S8_9BACT</name>
<dbReference type="PANTHER" id="PTHR35007:SF1">
    <property type="entry name" value="PILUS ASSEMBLY PROTEIN"/>
    <property type="match status" value="1"/>
</dbReference>
<feature type="transmembrane region" description="Helical" evidence="6">
    <location>
        <begin position="119"/>
        <end position="140"/>
    </location>
</feature>
<evidence type="ECO:0000313" key="9">
    <source>
        <dbReference type="Proteomes" id="UP000316426"/>
    </source>
</evidence>
<evidence type="ECO:0000256" key="2">
    <source>
        <dbReference type="ARBA" id="ARBA00022475"/>
    </source>
</evidence>
<feature type="transmembrane region" description="Helical" evidence="6">
    <location>
        <begin position="92"/>
        <end position="113"/>
    </location>
</feature>
<dbReference type="EMBL" id="CP036349">
    <property type="protein sequence ID" value="QDV73149.1"/>
    <property type="molecule type" value="Genomic_DNA"/>
</dbReference>
<dbReference type="AlphaFoldDB" id="A0A518K5S8"/>
<feature type="transmembrane region" description="Helical" evidence="6">
    <location>
        <begin position="303"/>
        <end position="321"/>
    </location>
</feature>
<accession>A0A518K5S8</accession>
<keyword evidence="9" id="KW-1185">Reference proteome</keyword>
<comment type="subcellular location">
    <subcellularLocation>
        <location evidence="1">Cell membrane</location>
        <topology evidence="1">Multi-pass membrane protein</topology>
    </subcellularLocation>
</comment>
<dbReference type="PANTHER" id="PTHR35007">
    <property type="entry name" value="INTEGRAL MEMBRANE PROTEIN-RELATED"/>
    <property type="match status" value="1"/>
</dbReference>
<evidence type="ECO:0000256" key="5">
    <source>
        <dbReference type="ARBA" id="ARBA00023136"/>
    </source>
</evidence>
<gene>
    <name evidence="8" type="ORF">Spa11_13420</name>
</gene>
<protein>
    <submittedName>
        <fullName evidence="8">Bacterial type II secretion system protein F domain protein</fullName>
    </submittedName>
</protein>
<organism evidence="8 9">
    <name type="scientific">Botrimarina mediterranea</name>
    <dbReference type="NCBI Taxonomy" id="2528022"/>
    <lineage>
        <taxon>Bacteria</taxon>
        <taxon>Pseudomonadati</taxon>
        <taxon>Planctomycetota</taxon>
        <taxon>Planctomycetia</taxon>
        <taxon>Pirellulales</taxon>
        <taxon>Lacipirellulaceae</taxon>
        <taxon>Botrimarina</taxon>
    </lineage>
</organism>
<keyword evidence="2" id="KW-1003">Cell membrane</keyword>
<dbReference type="InterPro" id="IPR018076">
    <property type="entry name" value="T2SS_GspF_dom"/>
</dbReference>
<evidence type="ECO:0000313" key="8">
    <source>
        <dbReference type="EMBL" id="QDV73149.1"/>
    </source>
</evidence>
<keyword evidence="4 6" id="KW-1133">Transmembrane helix</keyword>
<feature type="transmembrane region" description="Helical" evidence="6">
    <location>
        <begin position="266"/>
        <end position="283"/>
    </location>
</feature>
<dbReference type="InterPro" id="IPR042094">
    <property type="entry name" value="T2SS_GspF_sf"/>
</dbReference>
<dbReference type="RefSeq" id="WP_145109632.1">
    <property type="nucleotide sequence ID" value="NZ_CP036349.1"/>
</dbReference>
<dbReference type="Gene3D" id="1.20.81.30">
    <property type="entry name" value="Type II secretion system (T2SS), domain F"/>
    <property type="match status" value="1"/>
</dbReference>
<keyword evidence="5 6" id="KW-0472">Membrane</keyword>
<proteinExistence type="predicted"/>
<reference evidence="8 9" key="1">
    <citation type="submission" date="2019-02" db="EMBL/GenBank/DDBJ databases">
        <title>Deep-cultivation of Planctomycetes and their phenomic and genomic characterization uncovers novel biology.</title>
        <authorList>
            <person name="Wiegand S."/>
            <person name="Jogler M."/>
            <person name="Boedeker C."/>
            <person name="Pinto D."/>
            <person name="Vollmers J."/>
            <person name="Rivas-Marin E."/>
            <person name="Kohn T."/>
            <person name="Peeters S.H."/>
            <person name="Heuer A."/>
            <person name="Rast P."/>
            <person name="Oberbeckmann S."/>
            <person name="Bunk B."/>
            <person name="Jeske O."/>
            <person name="Meyerdierks A."/>
            <person name="Storesund J.E."/>
            <person name="Kallscheuer N."/>
            <person name="Luecker S."/>
            <person name="Lage O.M."/>
            <person name="Pohl T."/>
            <person name="Merkel B.J."/>
            <person name="Hornburger P."/>
            <person name="Mueller R.-W."/>
            <person name="Bruemmer F."/>
            <person name="Labrenz M."/>
            <person name="Spormann A.M."/>
            <person name="Op den Camp H."/>
            <person name="Overmann J."/>
            <person name="Amann R."/>
            <person name="Jetten M.S.M."/>
            <person name="Mascher T."/>
            <person name="Medema M.H."/>
            <person name="Devos D.P."/>
            <person name="Kaster A.-K."/>
            <person name="Ovreas L."/>
            <person name="Rohde M."/>
            <person name="Galperin M.Y."/>
            <person name="Jogler C."/>
        </authorList>
    </citation>
    <scope>NUCLEOTIDE SEQUENCE [LARGE SCALE GENOMIC DNA]</scope>
    <source>
        <strain evidence="8 9">Spa11</strain>
    </source>
</reference>
<evidence type="ECO:0000256" key="3">
    <source>
        <dbReference type="ARBA" id="ARBA00022692"/>
    </source>
</evidence>
<keyword evidence="3 6" id="KW-0812">Transmembrane</keyword>
<dbReference type="Pfam" id="PF00482">
    <property type="entry name" value="T2SSF"/>
    <property type="match status" value="1"/>
</dbReference>
<dbReference type="KEGG" id="bmei:Spa11_13420"/>
<feature type="domain" description="Type II secretion system protein GspF" evidence="7">
    <location>
        <begin position="158"/>
        <end position="282"/>
    </location>
</feature>